<organism evidence="2 3">
    <name type="scientific">Ameca splendens</name>
    <dbReference type="NCBI Taxonomy" id="208324"/>
    <lineage>
        <taxon>Eukaryota</taxon>
        <taxon>Metazoa</taxon>
        <taxon>Chordata</taxon>
        <taxon>Craniata</taxon>
        <taxon>Vertebrata</taxon>
        <taxon>Euteleostomi</taxon>
        <taxon>Actinopterygii</taxon>
        <taxon>Neopterygii</taxon>
        <taxon>Teleostei</taxon>
        <taxon>Neoteleostei</taxon>
        <taxon>Acanthomorphata</taxon>
        <taxon>Ovalentaria</taxon>
        <taxon>Atherinomorphae</taxon>
        <taxon>Cyprinodontiformes</taxon>
        <taxon>Goodeidae</taxon>
        <taxon>Ameca</taxon>
    </lineage>
</organism>
<reference evidence="2 3" key="1">
    <citation type="submission" date="2021-06" db="EMBL/GenBank/DDBJ databases">
        <authorList>
            <person name="Palmer J.M."/>
        </authorList>
    </citation>
    <scope>NUCLEOTIDE SEQUENCE [LARGE SCALE GENOMIC DNA]</scope>
    <source>
        <strain evidence="2 3">AS_MEX2019</strain>
        <tissue evidence="2">Muscle</tissue>
    </source>
</reference>
<evidence type="ECO:0000256" key="1">
    <source>
        <dbReference type="SAM" id="MobiDB-lite"/>
    </source>
</evidence>
<dbReference type="EMBL" id="JAHRIP010064376">
    <property type="protein sequence ID" value="MEQ2305567.1"/>
    <property type="molecule type" value="Genomic_DNA"/>
</dbReference>
<dbReference type="Proteomes" id="UP001469553">
    <property type="component" value="Unassembled WGS sequence"/>
</dbReference>
<protein>
    <recommendedName>
        <fullName evidence="4">CUB domain-containing protein</fullName>
    </recommendedName>
</protein>
<gene>
    <name evidence="2" type="ORF">AMECASPLE_039218</name>
</gene>
<evidence type="ECO:0000313" key="2">
    <source>
        <dbReference type="EMBL" id="MEQ2305567.1"/>
    </source>
</evidence>
<name>A0ABV0ZIF2_9TELE</name>
<keyword evidence="3" id="KW-1185">Reference proteome</keyword>
<evidence type="ECO:0000313" key="3">
    <source>
        <dbReference type="Proteomes" id="UP001469553"/>
    </source>
</evidence>
<evidence type="ECO:0008006" key="4">
    <source>
        <dbReference type="Google" id="ProtNLM"/>
    </source>
</evidence>
<sequence length="110" mass="11782">MVGRLTYSFKAQCDIRAAMPTSCELQFMLVVADDAGRCSRGFLIKWSISGLNKEAPVNSSSNPASAFCHVGPQTCDCVDLNPTRPNVASGSDGPSDQRPPDNFFHQGSLS</sequence>
<feature type="region of interest" description="Disordered" evidence="1">
    <location>
        <begin position="86"/>
        <end position="110"/>
    </location>
</feature>
<accession>A0ABV0ZIF2</accession>
<proteinExistence type="predicted"/>
<comment type="caution">
    <text evidence="2">The sequence shown here is derived from an EMBL/GenBank/DDBJ whole genome shotgun (WGS) entry which is preliminary data.</text>
</comment>